<reference evidence="3" key="1">
    <citation type="journal article" date="2020" name="ISME J.">
        <title>Gammaproteobacteria mediating utilization of methyl-, sulfur- and petroleum organic compounds in deep ocean hydrothermal plumes.</title>
        <authorList>
            <person name="Zhou Z."/>
            <person name="Liu Y."/>
            <person name="Pan J."/>
            <person name="Cron B.R."/>
            <person name="Toner B.M."/>
            <person name="Anantharaman K."/>
            <person name="Breier J.A."/>
            <person name="Dick G.J."/>
            <person name="Li M."/>
        </authorList>
    </citation>
    <scope>NUCLEOTIDE SEQUENCE</scope>
    <source>
        <strain evidence="3">SZUA-1515</strain>
    </source>
</reference>
<evidence type="ECO:0000313" key="3">
    <source>
        <dbReference type="EMBL" id="HIQ30046.1"/>
    </source>
</evidence>
<gene>
    <name evidence="3" type="ORF">EYH45_05725</name>
</gene>
<dbReference type="EMBL" id="DQVM01000111">
    <property type="protein sequence ID" value="HIQ30046.1"/>
    <property type="molecule type" value="Genomic_DNA"/>
</dbReference>
<dbReference type="Pfam" id="PF03357">
    <property type="entry name" value="Snf7"/>
    <property type="match status" value="1"/>
</dbReference>
<dbReference type="AlphaFoldDB" id="A0A832ZZ61"/>
<protein>
    <submittedName>
        <fullName evidence="3">Uncharacterized protein</fullName>
    </submittedName>
</protein>
<name>A0A832ZZ61_CALS0</name>
<feature type="coiled-coil region" evidence="1">
    <location>
        <begin position="31"/>
        <end position="72"/>
    </location>
</feature>
<dbReference type="InterPro" id="IPR005024">
    <property type="entry name" value="Snf7_fam"/>
</dbReference>
<sequence>MRLPWKRSGVEIGERVVVERVSYQDRMVDILTQLKIQSEKLNRTSERLKQRARELFEQCVKAEQERDTARATVYANEIAQLRKMMRTILKSQLSLDKVILRLETVKEFGDVMHVLQPATSIIKQVQSELTGLVPEVAYNLRKVDEMLEGIVIEAGNVAGASVYVSVNDSEAQKVLEEAAEIAAQRMKNSFPDLPESYRQVEPHNEARMD</sequence>
<feature type="compositionally biased region" description="Basic and acidic residues" evidence="2">
    <location>
        <begin position="198"/>
        <end position="209"/>
    </location>
</feature>
<dbReference type="Proteomes" id="UP000608579">
    <property type="component" value="Unassembled WGS sequence"/>
</dbReference>
<dbReference type="GO" id="GO:0007034">
    <property type="term" value="P:vacuolar transport"/>
    <property type="evidence" value="ECO:0007669"/>
    <property type="project" value="InterPro"/>
</dbReference>
<evidence type="ECO:0000256" key="1">
    <source>
        <dbReference type="SAM" id="Coils"/>
    </source>
</evidence>
<dbReference type="Gene3D" id="6.10.140.1230">
    <property type="match status" value="1"/>
</dbReference>
<accession>A0A832ZZ61</accession>
<keyword evidence="1" id="KW-0175">Coiled coil</keyword>
<evidence type="ECO:0000313" key="4">
    <source>
        <dbReference type="Proteomes" id="UP000608579"/>
    </source>
</evidence>
<comment type="caution">
    <text evidence="3">The sequence shown here is derived from an EMBL/GenBank/DDBJ whole genome shotgun (WGS) entry which is preliminary data.</text>
</comment>
<evidence type="ECO:0000256" key="2">
    <source>
        <dbReference type="SAM" id="MobiDB-lite"/>
    </source>
</evidence>
<feature type="region of interest" description="Disordered" evidence="2">
    <location>
        <begin position="190"/>
        <end position="209"/>
    </location>
</feature>
<proteinExistence type="predicted"/>
<organism evidence="3 4">
    <name type="scientific">Caldiarchaeum subterraneum</name>
    <dbReference type="NCBI Taxonomy" id="311458"/>
    <lineage>
        <taxon>Archaea</taxon>
        <taxon>Nitrososphaerota</taxon>
        <taxon>Candidatus Caldarchaeales</taxon>
        <taxon>Candidatus Caldarchaeaceae</taxon>
        <taxon>Candidatus Caldarchaeum</taxon>
    </lineage>
</organism>